<evidence type="ECO:0000256" key="2">
    <source>
        <dbReference type="PROSITE-ProRule" id="PRU01091"/>
    </source>
</evidence>
<dbReference type="CDD" id="cd00383">
    <property type="entry name" value="trans_reg_C"/>
    <property type="match status" value="1"/>
</dbReference>
<dbReference type="Pfam" id="PF00486">
    <property type="entry name" value="Trans_reg_C"/>
    <property type="match status" value="1"/>
</dbReference>
<dbReference type="PROSITE" id="PS51755">
    <property type="entry name" value="OMPR_PHOB"/>
    <property type="match status" value="1"/>
</dbReference>
<dbReference type="GO" id="GO:0000160">
    <property type="term" value="P:phosphorelay signal transduction system"/>
    <property type="evidence" value="ECO:0007669"/>
    <property type="project" value="InterPro"/>
</dbReference>
<dbReference type="Proteomes" id="UP000184485">
    <property type="component" value="Unassembled WGS sequence"/>
</dbReference>
<evidence type="ECO:0000259" key="3">
    <source>
        <dbReference type="PROSITE" id="PS51755"/>
    </source>
</evidence>
<dbReference type="GO" id="GO:0006355">
    <property type="term" value="P:regulation of DNA-templated transcription"/>
    <property type="evidence" value="ECO:0007669"/>
    <property type="project" value="InterPro"/>
</dbReference>
<dbReference type="OrthoDB" id="7794946at2"/>
<evidence type="ECO:0000313" key="5">
    <source>
        <dbReference type="Proteomes" id="UP000184485"/>
    </source>
</evidence>
<reference evidence="4 5" key="1">
    <citation type="submission" date="2016-11" db="EMBL/GenBank/DDBJ databases">
        <authorList>
            <person name="Jaros S."/>
            <person name="Januszkiewicz K."/>
            <person name="Wedrychowicz H."/>
        </authorList>
    </citation>
    <scope>NUCLEOTIDE SEQUENCE [LARGE SCALE GENOMIC DNA]</scope>
    <source>
        <strain evidence="4 5">DSM 19436</strain>
    </source>
</reference>
<sequence>MSDAMCFAGFAFAADFTSARREDGSSIAFTRAERRLLAHLVAHAGALCTRDQLLDAISGLGSDAGDRNIDFVVARVRSKLGDPARQPIFIATRYGEGYVWIATPRRPASETVPPFLIVGPIRRLSGEGEPGGTSLAFAEALAAVLRAEIADQRGVVLDPDASLTGTASSPAPEFQIELTFVDVDGRTDCVSVLRHCGTGAVLKVRRDEDVDASGRADVTAGDHAAALWLSLATERGEGNPEIGPSDLRIYEAGTPFVRNDDPDLPPEVSVKDEAFPIGENFRRNEAQLRKLRELRPADPVLKLMLAINIHARYIADGWRFLATSDPRARDEADIRDLVLGALPELMPSPQHVLSAAKLLQFLGPEYGTAALSLAEDAFRRATELGHALTTLGAMRCFSDDFAAGLPLLWQARALVKPGTLAERYIVATICQHLMGAGDFAGKDRELQLLTRSPLSKGPFRLVFANPGEVDPSLPVRMTLRLLSAKYARAMLLWSYYTSTRLYTGREARENVIVGLAGHLRRRFGDAIILPEVAQAVPGIFGTRAAVAEPVS</sequence>
<dbReference type="SMART" id="SM00862">
    <property type="entry name" value="Trans_reg_C"/>
    <property type="match status" value="1"/>
</dbReference>
<dbReference type="EMBL" id="FQUP01000001">
    <property type="protein sequence ID" value="SHF11875.1"/>
    <property type="molecule type" value="Genomic_DNA"/>
</dbReference>
<dbReference type="InterPro" id="IPR036388">
    <property type="entry name" value="WH-like_DNA-bd_sf"/>
</dbReference>
<dbReference type="RefSeq" id="WP_073052213.1">
    <property type="nucleotide sequence ID" value="NZ_FQUP01000001.1"/>
</dbReference>
<dbReference type="InterPro" id="IPR016032">
    <property type="entry name" value="Sig_transdc_resp-reg_C-effctor"/>
</dbReference>
<dbReference type="InterPro" id="IPR001867">
    <property type="entry name" value="OmpR/PhoB-type_DNA-bd"/>
</dbReference>
<dbReference type="GO" id="GO:0003677">
    <property type="term" value="F:DNA binding"/>
    <property type="evidence" value="ECO:0007669"/>
    <property type="project" value="UniProtKB-UniRule"/>
</dbReference>
<accession>A0A1M4Z1M5</accession>
<evidence type="ECO:0000313" key="4">
    <source>
        <dbReference type="EMBL" id="SHF11875.1"/>
    </source>
</evidence>
<dbReference type="SUPFAM" id="SSF46894">
    <property type="entry name" value="C-terminal effector domain of the bipartite response regulators"/>
    <property type="match status" value="1"/>
</dbReference>
<name>A0A1M4Z1M5_9HYPH</name>
<dbReference type="STRING" id="1122133.SAMN02745157_1687"/>
<protein>
    <submittedName>
        <fullName evidence="4">Transcriptional regulatory protein, C terminal</fullName>
    </submittedName>
</protein>
<gene>
    <name evidence="4" type="ORF">SAMN02745157_1687</name>
</gene>
<feature type="domain" description="OmpR/PhoB-type" evidence="3">
    <location>
        <begin position="2"/>
        <end position="102"/>
    </location>
</feature>
<dbReference type="Gene3D" id="1.10.10.10">
    <property type="entry name" value="Winged helix-like DNA-binding domain superfamily/Winged helix DNA-binding domain"/>
    <property type="match status" value="1"/>
</dbReference>
<feature type="DNA-binding region" description="OmpR/PhoB-type" evidence="2">
    <location>
        <begin position="2"/>
        <end position="102"/>
    </location>
</feature>
<organism evidence="4 5">
    <name type="scientific">Kaistia soli DSM 19436</name>
    <dbReference type="NCBI Taxonomy" id="1122133"/>
    <lineage>
        <taxon>Bacteria</taxon>
        <taxon>Pseudomonadati</taxon>
        <taxon>Pseudomonadota</taxon>
        <taxon>Alphaproteobacteria</taxon>
        <taxon>Hyphomicrobiales</taxon>
        <taxon>Kaistiaceae</taxon>
        <taxon>Kaistia</taxon>
    </lineage>
</organism>
<keyword evidence="5" id="KW-1185">Reference proteome</keyword>
<proteinExistence type="predicted"/>
<dbReference type="AlphaFoldDB" id="A0A1M4Z1M5"/>
<evidence type="ECO:0000256" key="1">
    <source>
        <dbReference type="ARBA" id="ARBA00023125"/>
    </source>
</evidence>
<keyword evidence="1 2" id="KW-0238">DNA-binding</keyword>